<dbReference type="GO" id="GO:0030150">
    <property type="term" value="P:protein import into mitochondrial matrix"/>
    <property type="evidence" value="ECO:0007669"/>
    <property type="project" value="TreeGrafter"/>
</dbReference>
<dbReference type="NCBIfam" id="NF033779">
    <property type="entry name" value="Tim44_TimA_adap"/>
    <property type="match status" value="1"/>
</dbReference>
<sequence>MTAIVILALVALFIGLRLYAVLGERTGHEAPIMKPAEADKRVEAPATAAPVKGAGATPADMGDLAYLPTAGPGVRALLAADPTFDVARFLEGAKAAYRLILESYWKGDLASMRPHVDDHVYDTFASAVKDRDSSGLKLDNRLVAVEQAVIAGTEVDKVEALVTVRFEADIAAVTRNAEGEVVAGSLSDAVQTRDLWTFRRSLASNDPNWLLVETDEEE</sequence>
<dbReference type="PANTHER" id="PTHR10721">
    <property type="entry name" value="MITOCHONDRIAL IMPORT INNER MEMBRANE TRANSLOCASE SUBUNIT TIM44"/>
    <property type="match status" value="1"/>
</dbReference>
<dbReference type="InterPro" id="IPR032710">
    <property type="entry name" value="NTF2-like_dom_sf"/>
</dbReference>
<dbReference type="KEGG" id="srhi:H9L12_06100"/>
<dbReference type="GO" id="GO:0016020">
    <property type="term" value="C:membrane"/>
    <property type="evidence" value="ECO:0007669"/>
    <property type="project" value="UniProtKB-SubCell"/>
</dbReference>
<dbReference type="GO" id="GO:0051087">
    <property type="term" value="F:protein-folding chaperone binding"/>
    <property type="evidence" value="ECO:0007669"/>
    <property type="project" value="TreeGrafter"/>
</dbReference>
<evidence type="ECO:0000256" key="3">
    <source>
        <dbReference type="ARBA" id="ARBA00022946"/>
    </source>
</evidence>
<dbReference type="SMART" id="SM00978">
    <property type="entry name" value="Tim44"/>
    <property type="match status" value="1"/>
</dbReference>
<evidence type="ECO:0000256" key="1">
    <source>
        <dbReference type="ARBA" id="ARBA00004370"/>
    </source>
</evidence>
<dbReference type="SUPFAM" id="SSF54427">
    <property type="entry name" value="NTF2-like"/>
    <property type="match status" value="1"/>
</dbReference>
<evidence type="ECO:0000256" key="4">
    <source>
        <dbReference type="ARBA" id="ARBA00023136"/>
    </source>
</evidence>
<feature type="domain" description="Tim44-like" evidence="5">
    <location>
        <begin position="70"/>
        <end position="216"/>
    </location>
</feature>
<dbReference type="InterPro" id="IPR007379">
    <property type="entry name" value="Tim44-like_dom"/>
</dbReference>
<comment type="subcellular location">
    <subcellularLocation>
        <location evidence="1">Membrane</location>
    </subcellularLocation>
</comment>
<protein>
    <submittedName>
        <fullName evidence="6">Tim44 domain-containing protein</fullName>
    </submittedName>
</protein>
<evidence type="ECO:0000256" key="2">
    <source>
        <dbReference type="ARBA" id="ARBA00009597"/>
    </source>
</evidence>
<name>A0A7G9SDY0_9SPHN</name>
<dbReference type="Gene3D" id="3.10.450.240">
    <property type="match status" value="1"/>
</dbReference>
<keyword evidence="7" id="KW-1185">Reference proteome</keyword>
<comment type="similarity">
    <text evidence="2">Belongs to the Tim44 family.</text>
</comment>
<dbReference type="Pfam" id="PF04280">
    <property type="entry name" value="Tim44"/>
    <property type="match status" value="1"/>
</dbReference>
<evidence type="ECO:0000259" key="5">
    <source>
        <dbReference type="SMART" id="SM00978"/>
    </source>
</evidence>
<evidence type="ECO:0000313" key="6">
    <source>
        <dbReference type="EMBL" id="QNN66055.1"/>
    </source>
</evidence>
<proteinExistence type="inferred from homology"/>
<dbReference type="PANTHER" id="PTHR10721:SF1">
    <property type="entry name" value="MITOCHONDRIAL IMPORT INNER MEMBRANE TRANSLOCASE SUBUNIT TIM44"/>
    <property type="match status" value="1"/>
</dbReference>
<organism evidence="6 7">
    <name type="scientific">Sphingomonas rhizophila</name>
    <dbReference type="NCBI Taxonomy" id="2071607"/>
    <lineage>
        <taxon>Bacteria</taxon>
        <taxon>Pseudomonadati</taxon>
        <taxon>Pseudomonadota</taxon>
        <taxon>Alphaproteobacteria</taxon>
        <taxon>Sphingomonadales</taxon>
        <taxon>Sphingomonadaceae</taxon>
        <taxon>Sphingomonas</taxon>
    </lineage>
</organism>
<keyword evidence="4" id="KW-0472">Membrane</keyword>
<dbReference type="AlphaFoldDB" id="A0A7G9SDY0"/>
<accession>A0A7G9SDY0</accession>
<dbReference type="InterPro" id="IPR039544">
    <property type="entry name" value="Tim44-like"/>
</dbReference>
<dbReference type="EMBL" id="CP060717">
    <property type="protein sequence ID" value="QNN66055.1"/>
    <property type="molecule type" value="Genomic_DNA"/>
</dbReference>
<evidence type="ECO:0000313" key="7">
    <source>
        <dbReference type="Proteomes" id="UP000515955"/>
    </source>
</evidence>
<keyword evidence="3" id="KW-0809">Transit peptide</keyword>
<gene>
    <name evidence="6" type="ORF">H9L12_06100</name>
</gene>
<dbReference type="Proteomes" id="UP000515955">
    <property type="component" value="Chromosome"/>
</dbReference>
<reference evidence="6 7" key="1">
    <citation type="submission" date="2020-08" db="EMBL/GenBank/DDBJ databases">
        <title>Genome sequence of Sphingomonas rhizophila KACC 19189T.</title>
        <authorList>
            <person name="Hyun D.-W."/>
            <person name="Bae J.-W."/>
        </authorList>
    </citation>
    <scope>NUCLEOTIDE SEQUENCE [LARGE SCALE GENOMIC DNA]</scope>
    <source>
        <strain evidence="6 7">KACC 19189</strain>
    </source>
</reference>